<feature type="region of interest" description="Disordered" evidence="1">
    <location>
        <begin position="1"/>
        <end position="28"/>
    </location>
</feature>
<feature type="region of interest" description="Disordered" evidence="1">
    <location>
        <begin position="79"/>
        <end position="106"/>
    </location>
</feature>
<name>A0A9Q1G3H0_SYNKA</name>
<protein>
    <submittedName>
        <fullName evidence="2">Uncharacterized protein</fullName>
    </submittedName>
</protein>
<sequence length="106" mass="11900">MGSTVRRPIGRKPWGKRHYSKRTARARLRPLSDSAAITDRRSCSWDGPGKERQGGFVTAVRVLLRCSEAVLQLNGCAVRAKHRQARRSENTQANPCDRGYRGDGKH</sequence>
<gene>
    <name evidence="2" type="ORF">SKAU_G00048090</name>
</gene>
<feature type="compositionally biased region" description="Basic residues" evidence="1">
    <location>
        <begin position="8"/>
        <end position="28"/>
    </location>
</feature>
<keyword evidence="3" id="KW-1185">Reference proteome</keyword>
<reference evidence="2" key="1">
    <citation type="journal article" date="2023" name="Science">
        <title>Genome structures resolve the early diversification of teleost fishes.</title>
        <authorList>
            <person name="Parey E."/>
            <person name="Louis A."/>
            <person name="Montfort J."/>
            <person name="Bouchez O."/>
            <person name="Roques C."/>
            <person name="Iampietro C."/>
            <person name="Lluch J."/>
            <person name="Castinel A."/>
            <person name="Donnadieu C."/>
            <person name="Desvignes T."/>
            <person name="Floi Bucao C."/>
            <person name="Jouanno E."/>
            <person name="Wen M."/>
            <person name="Mejri S."/>
            <person name="Dirks R."/>
            <person name="Jansen H."/>
            <person name="Henkel C."/>
            <person name="Chen W.J."/>
            <person name="Zahm M."/>
            <person name="Cabau C."/>
            <person name="Klopp C."/>
            <person name="Thompson A.W."/>
            <person name="Robinson-Rechavi M."/>
            <person name="Braasch I."/>
            <person name="Lecointre G."/>
            <person name="Bobe J."/>
            <person name="Postlethwait J.H."/>
            <person name="Berthelot C."/>
            <person name="Roest Crollius H."/>
            <person name="Guiguen Y."/>
        </authorList>
    </citation>
    <scope>NUCLEOTIDE SEQUENCE</scope>
    <source>
        <strain evidence="2">WJC10195</strain>
    </source>
</reference>
<proteinExistence type="predicted"/>
<dbReference type="EMBL" id="JAINUF010000002">
    <property type="protein sequence ID" value="KAJ8374229.1"/>
    <property type="molecule type" value="Genomic_DNA"/>
</dbReference>
<evidence type="ECO:0000313" key="2">
    <source>
        <dbReference type="EMBL" id="KAJ8374229.1"/>
    </source>
</evidence>
<dbReference type="AlphaFoldDB" id="A0A9Q1G3H0"/>
<evidence type="ECO:0000313" key="3">
    <source>
        <dbReference type="Proteomes" id="UP001152622"/>
    </source>
</evidence>
<comment type="caution">
    <text evidence="2">The sequence shown here is derived from an EMBL/GenBank/DDBJ whole genome shotgun (WGS) entry which is preliminary data.</text>
</comment>
<dbReference type="Proteomes" id="UP001152622">
    <property type="component" value="Chromosome 2"/>
</dbReference>
<evidence type="ECO:0000256" key="1">
    <source>
        <dbReference type="SAM" id="MobiDB-lite"/>
    </source>
</evidence>
<organism evidence="2 3">
    <name type="scientific">Synaphobranchus kaupii</name>
    <name type="common">Kaup's arrowtooth eel</name>
    <dbReference type="NCBI Taxonomy" id="118154"/>
    <lineage>
        <taxon>Eukaryota</taxon>
        <taxon>Metazoa</taxon>
        <taxon>Chordata</taxon>
        <taxon>Craniata</taxon>
        <taxon>Vertebrata</taxon>
        <taxon>Euteleostomi</taxon>
        <taxon>Actinopterygii</taxon>
        <taxon>Neopterygii</taxon>
        <taxon>Teleostei</taxon>
        <taxon>Anguilliformes</taxon>
        <taxon>Synaphobranchidae</taxon>
        <taxon>Synaphobranchus</taxon>
    </lineage>
</organism>
<accession>A0A9Q1G3H0</accession>